<reference evidence="2" key="1">
    <citation type="submission" date="2016-10" db="EMBL/GenBank/DDBJ databases">
        <authorList>
            <person name="de Groot N.N."/>
        </authorList>
    </citation>
    <scope>NUCLEOTIDE SEQUENCE</scope>
</reference>
<feature type="domain" description="DUF2249" evidence="1">
    <location>
        <begin position="12"/>
        <end position="75"/>
    </location>
</feature>
<dbReference type="Gene3D" id="3.30.110.40">
    <property type="entry name" value="TusA-like domain"/>
    <property type="match status" value="1"/>
</dbReference>
<proteinExistence type="predicted"/>
<evidence type="ECO:0000259" key="1">
    <source>
        <dbReference type="Pfam" id="PF10006"/>
    </source>
</evidence>
<dbReference type="SUPFAM" id="SSF64307">
    <property type="entry name" value="SirA-like"/>
    <property type="match status" value="1"/>
</dbReference>
<dbReference type="InterPro" id="IPR018720">
    <property type="entry name" value="DUF2249"/>
</dbReference>
<evidence type="ECO:0000313" key="2">
    <source>
        <dbReference type="EMBL" id="SFV50012.1"/>
    </source>
</evidence>
<protein>
    <recommendedName>
        <fullName evidence="1">DUF2249 domain-containing protein</fullName>
    </recommendedName>
</protein>
<organism evidence="2">
    <name type="scientific">hydrothermal vent metagenome</name>
    <dbReference type="NCBI Taxonomy" id="652676"/>
    <lineage>
        <taxon>unclassified sequences</taxon>
        <taxon>metagenomes</taxon>
        <taxon>ecological metagenomes</taxon>
    </lineage>
</organism>
<accession>A0A1W1B921</accession>
<sequence>MQKEDSEKTIYLDVSELEAPEPLIRAIRALEAMQRDEVLIFKHRMNPRHLFNEIAARGYTYEIIKDEPNEFIMKVSRDVPRT</sequence>
<dbReference type="AlphaFoldDB" id="A0A1W1B921"/>
<dbReference type="EMBL" id="FPHB01000008">
    <property type="protein sequence ID" value="SFV50012.1"/>
    <property type="molecule type" value="Genomic_DNA"/>
</dbReference>
<name>A0A1W1B921_9ZZZZ</name>
<dbReference type="InterPro" id="IPR036868">
    <property type="entry name" value="TusA-like_sf"/>
</dbReference>
<gene>
    <name evidence="2" type="ORF">MNB_SM-7-224</name>
</gene>
<dbReference type="Pfam" id="PF10006">
    <property type="entry name" value="DUF2249"/>
    <property type="match status" value="1"/>
</dbReference>